<keyword evidence="6" id="KW-1185">Reference proteome</keyword>
<dbReference type="PROSITE" id="PS51257">
    <property type="entry name" value="PROKAR_LIPOPROTEIN"/>
    <property type="match status" value="1"/>
</dbReference>
<evidence type="ECO:0000256" key="2">
    <source>
        <dbReference type="SAM" id="SignalP"/>
    </source>
</evidence>
<gene>
    <name evidence="4" type="ORF">GGG87_04985</name>
    <name evidence="5" type="ORF">GGH11_05095</name>
</gene>
<accession>A0A6I4R998</accession>
<keyword evidence="2" id="KW-0732">Signal</keyword>
<organism evidence="5 7">
    <name type="scientific">Streptococcus zhangguiae</name>
    <dbReference type="NCBI Taxonomy" id="2664091"/>
    <lineage>
        <taxon>Bacteria</taxon>
        <taxon>Bacillati</taxon>
        <taxon>Bacillota</taxon>
        <taxon>Bacilli</taxon>
        <taxon>Lactobacillales</taxon>
        <taxon>Streptococcaceae</taxon>
        <taxon>Streptococcus</taxon>
    </lineage>
</organism>
<evidence type="ECO:0000313" key="4">
    <source>
        <dbReference type="EMBL" id="MTB64349.1"/>
    </source>
</evidence>
<evidence type="ECO:0000313" key="7">
    <source>
        <dbReference type="Proteomes" id="UP000435423"/>
    </source>
</evidence>
<dbReference type="Gene3D" id="3.90.1010.20">
    <property type="match status" value="1"/>
</dbReference>
<dbReference type="Proteomes" id="UP000435060">
    <property type="component" value="Unassembled WGS sequence"/>
</dbReference>
<dbReference type="GO" id="GO:0010181">
    <property type="term" value="F:FMN binding"/>
    <property type="evidence" value="ECO:0007669"/>
    <property type="project" value="InterPro"/>
</dbReference>
<evidence type="ECO:0000313" key="5">
    <source>
        <dbReference type="EMBL" id="MWV56346.1"/>
    </source>
</evidence>
<sequence length="177" mass="18993">MKTTKVVLKSVAVLAAAFALVACGAKEEKKDTMMSSSETAMSSSETSMSSSEAKMMAELKDGMYSAESGADERGYKIVHTITVKDGKITESKFDYEDKDGKMKSENEEYNKMMSEKAGVSAKEAIEKLNAGLVEKQDVEAVEVVSGATHTSEDFKKSTTALLAAAEKGDTAKVMLDK</sequence>
<dbReference type="GO" id="GO:0016020">
    <property type="term" value="C:membrane"/>
    <property type="evidence" value="ECO:0007669"/>
    <property type="project" value="InterPro"/>
</dbReference>
<dbReference type="EMBL" id="WLCG01000006">
    <property type="protein sequence ID" value="MTB64349.1"/>
    <property type="molecule type" value="Genomic_DNA"/>
</dbReference>
<dbReference type="InterPro" id="IPR007329">
    <property type="entry name" value="FMN-bd"/>
</dbReference>
<dbReference type="RefSeq" id="WP_154608328.1">
    <property type="nucleotide sequence ID" value="NZ_CP072115.1"/>
</dbReference>
<proteinExistence type="predicted"/>
<evidence type="ECO:0000259" key="3">
    <source>
        <dbReference type="SMART" id="SM00900"/>
    </source>
</evidence>
<protein>
    <submittedName>
        <fullName evidence="5">FMN-binding protein</fullName>
    </submittedName>
</protein>
<reference evidence="4 6" key="2">
    <citation type="submission" date="2019-11" db="EMBL/GenBank/DDBJ databases">
        <title>Streptococcis sp. isolated from the respiratory tract of Marmot.</title>
        <authorList>
            <person name="Zhang G."/>
        </authorList>
    </citation>
    <scope>NUCLEOTIDE SEQUENCE [LARGE SCALE GENOMIC DNA]</scope>
    <source>
        <strain evidence="4">Zg-86</strain>
        <strain evidence="6">zg-86</strain>
    </source>
</reference>
<feature type="region of interest" description="Disordered" evidence="1">
    <location>
        <begin position="29"/>
        <end position="52"/>
    </location>
</feature>
<dbReference type="Pfam" id="PF04205">
    <property type="entry name" value="FMN_bind"/>
    <property type="match status" value="1"/>
</dbReference>
<feature type="compositionally biased region" description="Low complexity" evidence="1">
    <location>
        <begin position="33"/>
        <end position="52"/>
    </location>
</feature>
<dbReference type="EMBL" id="WUBJ01000005">
    <property type="protein sequence ID" value="MWV56346.1"/>
    <property type="molecule type" value="Genomic_DNA"/>
</dbReference>
<feature type="signal peptide" evidence="2">
    <location>
        <begin position="1"/>
        <end position="24"/>
    </location>
</feature>
<comment type="caution">
    <text evidence="5">The sequence shown here is derived from an EMBL/GenBank/DDBJ whole genome shotgun (WGS) entry which is preliminary data.</text>
</comment>
<name>A0A6I4R998_9STRE</name>
<evidence type="ECO:0000256" key="1">
    <source>
        <dbReference type="SAM" id="MobiDB-lite"/>
    </source>
</evidence>
<feature type="domain" description="FMN-binding" evidence="3">
    <location>
        <begin position="74"/>
        <end position="165"/>
    </location>
</feature>
<feature type="chain" id="PRO_5026244002" evidence="2">
    <location>
        <begin position="25"/>
        <end position="177"/>
    </location>
</feature>
<dbReference type="SMART" id="SM00900">
    <property type="entry name" value="FMN_bind"/>
    <property type="match status" value="1"/>
</dbReference>
<dbReference type="Proteomes" id="UP000435423">
    <property type="component" value="Unassembled WGS sequence"/>
</dbReference>
<reference evidence="5 7" key="1">
    <citation type="submission" date="2019-10" db="EMBL/GenBank/DDBJ databases">
        <title>Streptococcis sp, isolated from the respiratory tract of Marmot.</title>
        <authorList>
            <person name="Zhang G."/>
        </authorList>
    </citation>
    <scope>NUCLEOTIDE SEQUENCE [LARGE SCALE GENOMIC DNA]</scope>
    <source>
        <strain evidence="5">Zg-70</strain>
        <strain evidence="7">zg-70</strain>
    </source>
</reference>
<evidence type="ECO:0000313" key="6">
    <source>
        <dbReference type="Proteomes" id="UP000435060"/>
    </source>
</evidence>
<dbReference type="AlphaFoldDB" id="A0A6I4R998"/>